<dbReference type="AlphaFoldDB" id="A0A2G8SRG7"/>
<dbReference type="Proteomes" id="UP000230002">
    <property type="component" value="Unassembled WGS sequence"/>
</dbReference>
<feature type="region of interest" description="Disordered" evidence="1">
    <location>
        <begin position="20"/>
        <end position="57"/>
    </location>
</feature>
<evidence type="ECO:0000256" key="1">
    <source>
        <dbReference type="SAM" id="MobiDB-lite"/>
    </source>
</evidence>
<dbReference type="EMBL" id="AYKW01000001">
    <property type="protein sequence ID" value="PIL36365.1"/>
    <property type="molecule type" value="Genomic_DNA"/>
</dbReference>
<gene>
    <name evidence="2" type="ORF">GSI_00053</name>
</gene>
<dbReference type="Gene3D" id="3.80.10.10">
    <property type="entry name" value="Ribonuclease Inhibitor"/>
    <property type="match status" value="1"/>
</dbReference>
<organism evidence="2 3">
    <name type="scientific">Ganoderma sinense ZZ0214-1</name>
    <dbReference type="NCBI Taxonomy" id="1077348"/>
    <lineage>
        <taxon>Eukaryota</taxon>
        <taxon>Fungi</taxon>
        <taxon>Dikarya</taxon>
        <taxon>Basidiomycota</taxon>
        <taxon>Agaricomycotina</taxon>
        <taxon>Agaricomycetes</taxon>
        <taxon>Polyporales</taxon>
        <taxon>Polyporaceae</taxon>
        <taxon>Ganoderma</taxon>
    </lineage>
</organism>
<keyword evidence="3" id="KW-1185">Reference proteome</keyword>
<dbReference type="SUPFAM" id="SSF52047">
    <property type="entry name" value="RNI-like"/>
    <property type="match status" value="1"/>
</dbReference>
<sequence length="444" mass="49961">MPTCSPFSFLKRRFRRFEASQKENAEGLGPPGKEKEGLGTAQIGNSPRLLSPSSESAQPPFYHTTAQLPLELWAEVFGYVDQHALQVLMLVSQTLGSEAERLLYRNVFLRSSFSLGIFLRSLITSPHRAAFITRIHVPPVEDNDPHISLADIPSLLRVLEKLQHLTLNLFETRLPRDYLFVLQMILSIRFPSLRSLSLRMPLFLDGSFLGFLQSHPRLKHLDLGEIPPSVQTDYSSFRFPAISSLACTFRLLASLRPVLPSLTHLHVLSCSSAHLLRVAELFGAQLASLRLGSIYVPVQHIHHERAAMSLHDVAAHFPRLRFLQIDMGQQDNRYSRVQAVDHRLKHPSLSPSPESGRPCMTLLLAFSRPKQEGGDVWAVTGYRRFVNKAALEVLREWGRDVIVRVVCVYGAGVYESSTLEVNGDGSRVVRVEDGTMWEGSWRCA</sequence>
<protein>
    <recommendedName>
        <fullName evidence="4">F-box domain-containing protein</fullName>
    </recommendedName>
</protein>
<evidence type="ECO:0008006" key="4">
    <source>
        <dbReference type="Google" id="ProtNLM"/>
    </source>
</evidence>
<evidence type="ECO:0000313" key="2">
    <source>
        <dbReference type="EMBL" id="PIL36365.1"/>
    </source>
</evidence>
<evidence type="ECO:0000313" key="3">
    <source>
        <dbReference type="Proteomes" id="UP000230002"/>
    </source>
</evidence>
<reference evidence="2 3" key="1">
    <citation type="journal article" date="2015" name="Sci. Rep.">
        <title>Chromosome-level genome map provides insights into diverse defense mechanisms in the medicinal fungus Ganoderma sinense.</title>
        <authorList>
            <person name="Zhu Y."/>
            <person name="Xu J."/>
            <person name="Sun C."/>
            <person name="Zhou S."/>
            <person name="Xu H."/>
            <person name="Nelson D.R."/>
            <person name="Qian J."/>
            <person name="Song J."/>
            <person name="Luo H."/>
            <person name="Xiang L."/>
            <person name="Li Y."/>
            <person name="Xu Z."/>
            <person name="Ji A."/>
            <person name="Wang L."/>
            <person name="Lu S."/>
            <person name="Hayward A."/>
            <person name="Sun W."/>
            <person name="Li X."/>
            <person name="Schwartz D.C."/>
            <person name="Wang Y."/>
            <person name="Chen S."/>
        </authorList>
    </citation>
    <scope>NUCLEOTIDE SEQUENCE [LARGE SCALE GENOMIC DNA]</scope>
    <source>
        <strain evidence="2 3">ZZ0214-1</strain>
    </source>
</reference>
<accession>A0A2G8SRG7</accession>
<dbReference type="OrthoDB" id="2755675at2759"/>
<comment type="caution">
    <text evidence="2">The sequence shown here is derived from an EMBL/GenBank/DDBJ whole genome shotgun (WGS) entry which is preliminary data.</text>
</comment>
<dbReference type="InterPro" id="IPR032675">
    <property type="entry name" value="LRR_dom_sf"/>
</dbReference>
<name>A0A2G8SRG7_9APHY</name>
<proteinExistence type="predicted"/>